<evidence type="ECO:0000313" key="2">
    <source>
        <dbReference type="EMBL" id="PON91861.1"/>
    </source>
</evidence>
<reference evidence="3" key="1">
    <citation type="submission" date="2016-06" db="EMBL/GenBank/DDBJ databases">
        <title>Parallel loss of symbiosis genes in relatives of nitrogen-fixing non-legume Parasponia.</title>
        <authorList>
            <person name="Van Velzen R."/>
            <person name="Holmer R."/>
            <person name="Bu F."/>
            <person name="Rutten L."/>
            <person name="Van Zeijl A."/>
            <person name="Liu W."/>
            <person name="Santuari L."/>
            <person name="Cao Q."/>
            <person name="Sharma T."/>
            <person name="Shen D."/>
            <person name="Roswanjaya Y."/>
            <person name="Wardhani T."/>
            <person name="Kalhor M.S."/>
            <person name="Jansen J."/>
            <person name="Van den Hoogen J."/>
            <person name="Gungor B."/>
            <person name="Hartog M."/>
            <person name="Hontelez J."/>
            <person name="Verver J."/>
            <person name="Yang W.-C."/>
            <person name="Schijlen E."/>
            <person name="Repin R."/>
            <person name="Schilthuizen M."/>
            <person name="Schranz E."/>
            <person name="Heidstra R."/>
            <person name="Miyata K."/>
            <person name="Fedorova E."/>
            <person name="Kohlen W."/>
            <person name="Bisseling T."/>
            <person name="Smit S."/>
            <person name="Geurts R."/>
        </authorList>
    </citation>
    <scope>NUCLEOTIDE SEQUENCE [LARGE SCALE GENOMIC DNA]</scope>
    <source>
        <strain evidence="3">cv. RG33-2</strain>
    </source>
</reference>
<comment type="caution">
    <text evidence="2">The sequence shown here is derived from an EMBL/GenBank/DDBJ whole genome shotgun (WGS) entry which is preliminary data.</text>
</comment>
<keyword evidence="3" id="KW-1185">Reference proteome</keyword>
<organism evidence="2 3">
    <name type="scientific">Trema orientale</name>
    <name type="common">Charcoal tree</name>
    <name type="synonym">Celtis orientalis</name>
    <dbReference type="NCBI Taxonomy" id="63057"/>
    <lineage>
        <taxon>Eukaryota</taxon>
        <taxon>Viridiplantae</taxon>
        <taxon>Streptophyta</taxon>
        <taxon>Embryophyta</taxon>
        <taxon>Tracheophyta</taxon>
        <taxon>Spermatophyta</taxon>
        <taxon>Magnoliopsida</taxon>
        <taxon>eudicotyledons</taxon>
        <taxon>Gunneridae</taxon>
        <taxon>Pentapetalae</taxon>
        <taxon>rosids</taxon>
        <taxon>fabids</taxon>
        <taxon>Rosales</taxon>
        <taxon>Cannabaceae</taxon>
        <taxon>Trema</taxon>
    </lineage>
</organism>
<dbReference type="OrthoDB" id="10360672at2759"/>
<feature type="compositionally biased region" description="Acidic residues" evidence="1">
    <location>
        <begin position="70"/>
        <end position="86"/>
    </location>
</feature>
<name>A0A2P5F257_TREOI</name>
<dbReference type="InParanoid" id="A0A2P5F257"/>
<protein>
    <submittedName>
        <fullName evidence="2">Uncharacterized protein</fullName>
    </submittedName>
</protein>
<evidence type="ECO:0000313" key="3">
    <source>
        <dbReference type="Proteomes" id="UP000237000"/>
    </source>
</evidence>
<dbReference type="EMBL" id="JXTC01000071">
    <property type="protein sequence ID" value="PON91861.1"/>
    <property type="molecule type" value="Genomic_DNA"/>
</dbReference>
<feature type="region of interest" description="Disordered" evidence="1">
    <location>
        <begin position="65"/>
        <end position="86"/>
    </location>
</feature>
<gene>
    <name evidence="2" type="ORF">TorRG33x02_124590</name>
</gene>
<proteinExistence type="predicted"/>
<dbReference type="AlphaFoldDB" id="A0A2P5F257"/>
<sequence>MTTANLDSSMAFKSSGAIVFPLLSFSSSRKVWIPLRFRALYKWSVKLCLVSSPLKLRNTSNFHRRRPELVEDDEDDDDDDDDDDDGAAMSVAIFLKISEIHQNPQVLE</sequence>
<evidence type="ECO:0000256" key="1">
    <source>
        <dbReference type="SAM" id="MobiDB-lite"/>
    </source>
</evidence>
<dbReference type="Proteomes" id="UP000237000">
    <property type="component" value="Unassembled WGS sequence"/>
</dbReference>
<accession>A0A2P5F257</accession>